<proteinExistence type="inferred from homology"/>
<dbReference type="Pfam" id="PF03195">
    <property type="entry name" value="LOB"/>
    <property type="match status" value="1"/>
</dbReference>
<evidence type="ECO:0000313" key="4">
    <source>
        <dbReference type="Proteomes" id="UP000323000"/>
    </source>
</evidence>
<comment type="caution">
    <text evidence="3">The sequence shown here is derived from an EMBL/GenBank/DDBJ whole genome shotgun (WGS) entry which is preliminary data.</text>
</comment>
<dbReference type="InterPro" id="IPR004883">
    <property type="entry name" value="LOB"/>
</dbReference>
<dbReference type="PANTHER" id="PTHR31301:SF21">
    <property type="entry name" value="LOB DOMAIN-CONTAINING PROTEIN 27-RELATED"/>
    <property type="match status" value="1"/>
</dbReference>
<dbReference type="OrthoDB" id="1893065at2759"/>
<sequence>MTLKGGTSQACAACKYQRRRCSSECPLKPYFPPDQPKMFQNAHKLFGVCNILKILKNLDADQKTEAMRSIIHQANIRDQYPVHGCMGVIKKLRDQIWFAEEELHAVLLQLDMYRQHYQQQISSSLPDDVVPSQLELGMAPPNNALSLFNHSPQQQPYNAAALQPIAQQHSYSNNSYSSTYIDSKDNISNSMWIQYPYATNNNNNSMAIQSQLVSGIQQEVVHDYDELHPFFDTIDDRQSYIDSKEAYESRYTLFYIFNIPESTFMIMLVVHNSVESDINSVIFICSSEESLKDTTQSMEHVAENELKSAAACFSLTSVN</sequence>
<feature type="domain" description="LOB" evidence="2">
    <location>
        <begin position="9"/>
        <end position="110"/>
    </location>
</feature>
<reference evidence="4" key="1">
    <citation type="journal article" date="2019" name="Gigascience">
        <title>De novo genome assembly of the endangered Acer yangbiense, a plant species with extremely small populations endemic to Yunnan Province, China.</title>
        <authorList>
            <person name="Yang J."/>
            <person name="Wariss H.M."/>
            <person name="Tao L."/>
            <person name="Zhang R."/>
            <person name="Yun Q."/>
            <person name="Hollingsworth P."/>
            <person name="Dao Z."/>
            <person name="Luo G."/>
            <person name="Guo H."/>
            <person name="Ma Y."/>
            <person name="Sun W."/>
        </authorList>
    </citation>
    <scope>NUCLEOTIDE SEQUENCE [LARGE SCALE GENOMIC DNA]</scope>
    <source>
        <strain evidence="4">cv. Malutang</strain>
    </source>
</reference>
<dbReference type="AlphaFoldDB" id="A0A5C7H0F7"/>
<dbReference type="PROSITE" id="PS50891">
    <property type="entry name" value="LOB"/>
    <property type="match status" value="1"/>
</dbReference>
<evidence type="ECO:0000259" key="2">
    <source>
        <dbReference type="PROSITE" id="PS50891"/>
    </source>
</evidence>
<organism evidence="3 4">
    <name type="scientific">Acer yangbiense</name>
    <dbReference type="NCBI Taxonomy" id="1000413"/>
    <lineage>
        <taxon>Eukaryota</taxon>
        <taxon>Viridiplantae</taxon>
        <taxon>Streptophyta</taxon>
        <taxon>Embryophyta</taxon>
        <taxon>Tracheophyta</taxon>
        <taxon>Spermatophyta</taxon>
        <taxon>Magnoliopsida</taxon>
        <taxon>eudicotyledons</taxon>
        <taxon>Gunneridae</taxon>
        <taxon>Pentapetalae</taxon>
        <taxon>rosids</taxon>
        <taxon>malvids</taxon>
        <taxon>Sapindales</taxon>
        <taxon>Sapindaceae</taxon>
        <taxon>Hippocastanoideae</taxon>
        <taxon>Acereae</taxon>
        <taxon>Acer</taxon>
    </lineage>
</organism>
<protein>
    <recommendedName>
        <fullName evidence="2">LOB domain-containing protein</fullName>
    </recommendedName>
</protein>
<dbReference type="EMBL" id="VAHF01000011">
    <property type="protein sequence ID" value="TXG50403.1"/>
    <property type="molecule type" value="Genomic_DNA"/>
</dbReference>
<keyword evidence="4" id="KW-1185">Reference proteome</keyword>
<accession>A0A5C7H0F7</accession>
<name>A0A5C7H0F7_9ROSI</name>
<dbReference type="Proteomes" id="UP000323000">
    <property type="component" value="Chromosome 11"/>
</dbReference>
<comment type="similarity">
    <text evidence="1">Belongs to the LOB domain-containing protein family.</text>
</comment>
<evidence type="ECO:0000256" key="1">
    <source>
        <dbReference type="ARBA" id="ARBA00005474"/>
    </source>
</evidence>
<evidence type="ECO:0000313" key="3">
    <source>
        <dbReference type="EMBL" id="TXG50403.1"/>
    </source>
</evidence>
<dbReference type="PANTHER" id="PTHR31301">
    <property type="entry name" value="LOB DOMAIN-CONTAINING PROTEIN 4-RELATED"/>
    <property type="match status" value="1"/>
</dbReference>
<gene>
    <name evidence="3" type="ORF">EZV62_022927</name>
</gene>